<feature type="domain" description="Flavodoxin-like fold" evidence="7">
    <location>
        <begin position="3"/>
        <end position="187"/>
    </location>
</feature>
<reference evidence="8 9" key="1">
    <citation type="submission" date="2015-10" db="EMBL/GenBank/DDBJ databases">
        <title>Metagenome-Assembled Genomes uncover a global brackish microbiome.</title>
        <authorList>
            <person name="Hugerth L.W."/>
            <person name="Larsson J."/>
            <person name="Alneberg J."/>
            <person name="Lindh M.V."/>
            <person name="Legrand C."/>
            <person name="Pinhassi J."/>
            <person name="Andersson A.F."/>
        </authorList>
    </citation>
    <scope>NUCLEOTIDE SEQUENCE [LARGE SCALE GENOMIC DNA]</scope>
    <source>
        <strain evidence="8">BACL2 MAG-120802-bin41</strain>
    </source>
</reference>
<dbReference type="Pfam" id="PF02525">
    <property type="entry name" value="Flavodoxin_2"/>
    <property type="match status" value="1"/>
</dbReference>
<dbReference type="InterPro" id="IPR003680">
    <property type="entry name" value="Flavodoxin_fold"/>
</dbReference>
<evidence type="ECO:0000313" key="8">
    <source>
        <dbReference type="EMBL" id="KRO28576.1"/>
    </source>
</evidence>
<feature type="binding site" evidence="6">
    <location>
        <begin position="16"/>
        <end position="18"/>
    </location>
    <ligand>
        <name>FMN</name>
        <dbReference type="ChEBI" id="CHEBI:58210"/>
    </ligand>
</feature>
<comment type="caution">
    <text evidence="6">Lacks conserved residue(s) required for the propagation of feature annotation.</text>
</comment>
<dbReference type="AlphaFoldDB" id="A0A0R2NWD4"/>
<comment type="cofactor">
    <cofactor evidence="6">
        <name>FMN</name>
        <dbReference type="ChEBI" id="CHEBI:58210"/>
    </cofactor>
    <text evidence="6">Binds 1 FMN per subunit.</text>
</comment>
<dbReference type="GO" id="GO:0010181">
    <property type="term" value="F:FMN binding"/>
    <property type="evidence" value="ECO:0007669"/>
    <property type="project" value="UniProtKB-UniRule"/>
</dbReference>
<dbReference type="EC" id="1.6.5.-" evidence="6"/>
<evidence type="ECO:0000256" key="1">
    <source>
        <dbReference type="ARBA" id="ARBA00022630"/>
    </source>
</evidence>
<dbReference type="SUPFAM" id="SSF52218">
    <property type="entry name" value="Flavoproteins"/>
    <property type="match status" value="1"/>
</dbReference>
<dbReference type="PANTHER" id="PTHR43741">
    <property type="entry name" value="FMN-DEPENDENT NADH-AZOREDUCTASE 1"/>
    <property type="match status" value="1"/>
</dbReference>
<evidence type="ECO:0000256" key="3">
    <source>
        <dbReference type="ARBA" id="ARBA00023002"/>
    </source>
</evidence>
<dbReference type="GO" id="GO:0009055">
    <property type="term" value="F:electron transfer activity"/>
    <property type="evidence" value="ECO:0007669"/>
    <property type="project" value="UniProtKB-UniRule"/>
</dbReference>
<comment type="function">
    <text evidence="6">Quinone reductase that provides resistance to thiol-specific stress caused by electrophilic quinones.</text>
</comment>
<dbReference type="GO" id="GO:0016655">
    <property type="term" value="F:oxidoreductase activity, acting on NAD(P)H, quinone or similar compound as acceptor"/>
    <property type="evidence" value="ECO:0007669"/>
    <property type="project" value="InterPro"/>
</dbReference>
<accession>A0A0R2NWD4</accession>
<evidence type="ECO:0000256" key="5">
    <source>
        <dbReference type="ARBA" id="ARBA00048542"/>
    </source>
</evidence>
<dbReference type="EC" id="1.7.1.17" evidence="6"/>
<name>A0A0R2NWD4_9ACTN</name>
<evidence type="ECO:0000256" key="4">
    <source>
        <dbReference type="ARBA" id="ARBA00023027"/>
    </source>
</evidence>
<dbReference type="PANTHER" id="PTHR43741:SF4">
    <property type="entry name" value="FMN-DEPENDENT NADH:QUINONE OXIDOREDUCTASE"/>
    <property type="match status" value="1"/>
</dbReference>
<keyword evidence="2 6" id="KW-0288">FMN</keyword>
<keyword evidence="3 6" id="KW-0560">Oxidoreductase</keyword>
<dbReference type="Proteomes" id="UP000053941">
    <property type="component" value="Unassembled WGS sequence"/>
</dbReference>
<comment type="catalytic activity">
    <reaction evidence="5">
        <text>N,N-dimethyl-1,4-phenylenediamine + anthranilate + 2 NAD(+) = 2-(4-dimethylaminophenyl)diazenylbenzoate + 2 NADH + 2 H(+)</text>
        <dbReference type="Rhea" id="RHEA:55872"/>
        <dbReference type="ChEBI" id="CHEBI:15378"/>
        <dbReference type="ChEBI" id="CHEBI:15783"/>
        <dbReference type="ChEBI" id="CHEBI:16567"/>
        <dbReference type="ChEBI" id="CHEBI:57540"/>
        <dbReference type="ChEBI" id="CHEBI:57945"/>
        <dbReference type="ChEBI" id="CHEBI:71579"/>
        <dbReference type="EC" id="1.7.1.17"/>
    </reaction>
    <physiologicalReaction direction="right-to-left" evidence="5">
        <dbReference type="Rhea" id="RHEA:55874"/>
    </physiologicalReaction>
</comment>
<dbReference type="InterPro" id="IPR050104">
    <property type="entry name" value="FMN-dep_NADH:Q_OxRdtase_AzoR1"/>
</dbReference>
<feature type="binding site" evidence="6">
    <location>
        <position position="10"/>
    </location>
    <ligand>
        <name>FMN</name>
        <dbReference type="ChEBI" id="CHEBI:58210"/>
    </ligand>
</feature>
<comment type="catalytic activity">
    <reaction evidence="6">
        <text>2 a quinone + NADH + H(+) = 2 a 1,4-benzosemiquinone + NAD(+)</text>
        <dbReference type="Rhea" id="RHEA:65952"/>
        <dbReference type="ChEBI" id="CHEBI:15378"/>
        <dbReference type="ChEBI" id="CHEBI:57540"/>
        <dbReference type="ChEBI" id="CHEBI:57945"/>
        <dbReference type="ChEBI" id="CHEBI:132124"/>
        <dbReference type="ChEBI" id="CHEBI:134225"/>
    </reaction>
</comment>
<dbReference type="InterPro" id="IPR029039">
    <property type="entry name" value="Flavoprotein-like_sf"/>
</dbReference>
<dbReference type="Gene3D" id="3.40.50.360">
    <property type="match status" value="1"/>
</dbReference>
<comment type="subunit">
    <text evidence="6">Homodimer.</text>
</comment>
<evidence type="ECO:0000313" key="9">
    <source>
        <dbReference type="Proteomes" id="UP000053941"/>
    </source>
</evidence>
<keyword evidence="4 6" id="KW-0520">NAD</keyword>
<dbReference type="EMBL" id="LIAS01000211">
    <property type="protein sequence ID" value="KRO28576.1"/>
    <property type="molecule type" value="Genomic_DNA"/>
</dbReference>
<comment type="function">
    <text evidence="6">Also exhibits azoreductase activity. Catalyzes the reductive cleavage of the azo bond in aromatic azo compounds to the corresponding amines.</text>
</comment>
<comment type="caution">
    <text evidence="8">The sequence shown here is derived from an EMBL/GenBank/DDBJ whole genome shotgun (WGS) entry which is preliminary data.</text>
</comment>
<organism evidence="8 9">
    <name type="scientific">Actinobacteria bacterium BACL2 MAG-120802-bin41</name>
    <dbReference type="NCBI Taxonomy" id="1655568"/>
    <lineage>
        <taxon>Bacteria</taxon>
        <taxon>Bacillati</taxon>
        <taxon>Actinomycetota</taxon>
        <taxon>Actinomycetes</taxon>
        <taxon>Actinomycetes incertae sedis</taxon>
        <taxon>ac1 cluster</taxon>
    </lineage>
</organism>
<protein>
    <recommendedName>
        <fullName evidence="6">FMN dependent NADH:quinone oxidoreductase</fullName>
        <ecNumber evidence="6">1.6.5.-</ecNumber>
    </recommendedName>
    <alternativeName>
        <fullName evidence="6">Azo-dye reductase</fullName>
    </alternativeName>
    <alternativeName>
        <fullName evidence="6">FMN-dependent NADH-azo compound oxidoreductase</fullName>
    </alternativeName>
    <alternativeName>
        <fullName evidence="6">FMN-dependent NADH-azoreductase</fullName>
        <ecNumber evidence="6">1.7.1.17</ecNumber>
    </alternativeName>
</protein>
<gene>
    <name evidence="6" type="primary">azoR</name>
    <name evidence="8" type="ORF">ABR60_04250</name>
</gene>
<dbReference type="HAMAP" id="MF_01216">
    <property type="entry name" value="Azoreductase_type1"/>
    <property type="match status" value="1"/>
</dbReference>
<keyword evidence="1 6" id="KW-0285">Flavoprotein</keyword>
<comment type="similarity">
    <text evidence="6">Belongs to the azoreductase type 1 family.</text>
</comment>
<dbReference type="GO" id="GO:0016652">
    <property type="term" value="F:oxidoreductase activity, acting on NAD(P)H as acceptor"/>
    <property type="evidence" value="ECO:0007669"/>
    <property type="project" value="UniProtKB-UniRule"/>
</dbReference>
<proteinExistence type="inferred from homology"/>
<evidence type="ECO:0000256" key="2">
    <source>
        <dbReference type="ARBA" id="ARBA00022643"/>
    </source>
</evidence>
<dbReference type="InterPro" id="IPR023048">
    <property type="entry name" value="NADH:quinone_OxRdtase_FMN_depd"/>
</dbReference>
<sequence length="208" mass="22119">MSSLLHILASPSGEYSVSRGLSEEYISAWKELHPAGEIIRRDLVKDPVPHLDAEAIYANYSPADQHSPSMSQKHTYRLGLINEITKVDEILISTPMWNWSVPSVLKAYIDQIIVGGVLDGSGAAGLAGKKITFVVAQGGSYKDGAPRAGWDFATGYLELVAKALGATDIQTILAEFTLAGTAPGMESLVDAKNASVASAKHAARKRAA</sequence>
<evidence type="ECO:0000259" key="7">
    <source>
        <dbReference type="Pfam" id="PF02525"/>
    </source>
</evidence>
<evidence type="ECO:0000256" key="6">
    <source>
        <dbReference type="HAMAP-Rule" id="MF_01216"/>
    </source>
</evidence>